<gene>
    <name evidence="2" type="ORF">SeMB42_g07281</name>
</gene>
<proteinExistence type="predicted"/>
<feature type="region of interest" description="Disordered" evidence="1">
    <location>
        <begin position="96"/>
        <end position="129"/>
    </location>
</feature>
<dbReference type="Proteomes" id="UP000317494">
    <property type="component" value="Unassembled WGS sequence"/>
</dbReference>
<comment type="caution">
    <text evidence="2">The sequence shown here is derived from an EMBL/GenBank/DDBJ whole genome shotgun (WGS) entry which is preliminary data.</text>
</comment>
<dbReference type="EMBL" id="QEAN01000492">
    <property type="protein sequence ID" value="TPX34765.1"/>
    <property type="molecule type" value="Genomic_DNA"/>
</dbReference>
<evidence type="ECO:0000256" key="1">
    <source>
        <dbReference type="SAM" id="MobiDB-lite"/>
    </source>
</evidence>
<accession>A0A507CB54</accession>
<dbReference type="AlphaFoldDB" id="A0A507CB54"/>
<name>A0A507CB54_9FUNG</name>
<reference evidence="2 3" key="1">
    <citation type="journal article" date="2019" name="Sci. Rep.">
        <title>Comparative genomics of chytrid fungi reveal insights into the obligate biotrophic and pathogenic lifestyle of Synchytrium endobioticum.</title>
        <authorList>
            <person name="van de Vossenberg B.T.L.H."/>
            <person name="Warris S."/>
            <person name="Nguyen H.D.T."/>
            <person name="van Gent-Pelzer M.P.E."/>
            <person name="Joly D.L."/>
            <person name="van de Geest H.C."/>
            <person name="Bonants P.J.M."/>
            <person name="Smith D.S."/>
            <person name="Levesque C.A."/>
            <person name="van der Lee T.A.J."/>
        </authorList>
    </citation>
    <scope>NUCLEOTIDE SEQUENCE [LARGE SCALE GENOMIC DNA]</scope>
    <source>
        <strain evidence="2 3">MB42</strain>
    </source>
</reference>
<evidence type="ECO:0000313" key="2">
    <source>
        <dbReference type="EMBL" id="TPX34765.1"/>
    </source>
</evidence>
<evidence type="ECO:0000313" key="3">
    <source>
        <dbReference type="Proteomes" id="UP000317494"/>
    </source>
</evidence>
<sequence>MGDTSGTPRRSFSSLHSFRQQLLEHIIKSLHRQPELPTHQSRCCFGDERSPQRIQLLGTNPANDEYAKDEASDQACEIGCLRGALMKTGDASRLDTGCPFPQSQHSDFTGPASQGPRSRIQDASLELGV</sequence>
<keyword evidence="3" id="KW-1185">Reference proteome</keyword>
<protein>
    <submittedName>
        <fullName evidence="2">Uncharacterized protein</fullName>
    </submittedName>
</protein>
<feature type="compositionally biased region" description="Polar residues" evidence="1">
    <location>
        <begin position="101"/>
        <end position="116"/>
    </location>
</feature>
<dbReference type="VEuPathDB" id="FungiDB:SeMB42_g07281"/>
<organism evidence="2 3">
    <name type="scientific">Synchytrium endobioticum</name>
    <dbReference type="NCBI Taxonomy" id="286115"/>
    <lineage>
        <taxon>Eukaryota</taxon>
        <taxon>Fungi</taxon>
        <taxon>Fungi incertae sedis</taxon>
        <taxon>Chytridiomycota</taxon>
        <taxon>Chytridiomycota incertae sedis</taxon>
        <taxon>Chytridiomycetes</taxon>
        <taxon>Synchytriales</taxon>
        <taxon>Synchytriaceae</taxon>
        <taxon>Synchytrium</taxon>
    </lineage>
</organism>